<evidence type="ECO:0000256" key="2">
    <source>
        <dbReference type="ARBA" id="ARBA00007639"/>
    </source>
</evidence>
<evidence type="ECO:0000259" key="4">
    <source>
        <dbReference type="Pfam" id="PF13407"/>
    </source>
</evidence>
<dbReference type="SUPFAM" id="SSF53822">
    <property type="entry name" value="Periplasmic binding protein-like I"/>
    <property type="match status" value="1"/>
</dbReference>
<keyword evidence="6" id="KW-1185">Reference proteome</keyword>
<evidence type="ECO:0000313" key="6">
    <source>
        <dbReference type="Proteomes" id="UP000665561"/>
    </source>
</evidence>
<evidence type="ECO:0000256" key="1">
    <source>
        <dbReference type="ARBA" id="ARBA00004196"/>
    </source>
</evidence>
<accession>A0ABW9XML5</accession>
<evidence type="ECO:0000313" key="5">
    <source>
        <dbReference type="EMBL" id="NBD23875.1"/>
    </source>
</evidence>
<dbReference type="CDD" id="cd20006">
    <property type="entry name" value="PBP1_ABC_sugar_binding-like"/>
    <property type="match status" value="1"/>
</dbReference>
<dbReference type="RefSeq" id="WP_161742651.1">
    <property type="nucleotide sequence ID" value="NZ_JAAAMV010000003.1"/>
</dbReference>
<dbReference type="InterPro" id="IPR025997">
    <property type="entry name" value="SBP_2_dom"/>
</dbReference>
<dbReference type="PANTHER" id="PTHR46847:SF1">
    <property type="entry name" value="D-ALLOSE-BINDING PERIPLASMIC PROTEIN-RELATED"/>
    <property type="match status" value="1"/>
</dbReference>
<dbReference type="EMBL" id="JAAAMV010000003">
    <property type="protein sequence ID" value="NBD23875.1"/>
    <property type="molecule type" value="Genomic_DNA"/>
</dbReference>
<gene>
    <name evidence="5" type="ORF">GT019_08325</name>
</gene>
<evidence type="ECO:0000256" key="3">
    <source>
        <dbReference type="ARBA" id="ARBA00022729"/>
    </source>
</evidence>
<protein>
    <submittedName>
        <fullName evidence="5">Substrate-binding domain-containing protein</fullName>
    </submittedName>
</protein>
<sequence>MVARNYRLILWFLAVVAVLGALAGTARYGFARFSGHDPIAIQVIVKSTDDSIEFWQVMKAGIEVAASEFGATVEVTGSRTDADVDEQIALVREAIDKKPDAIILAANDSSRLVPVSEQVAKQGIDFFIVDSGIDSKIAKSVIATDNRKAGQEAGMEMLRRLRAPAEIAIINYAATAASLKDRERGARAVLERRPGITVLDTYNAEGQRENAYEIAKRIIRQHPNLRGIVGLNEPASVGAGRAIRELKLQDRIALIGFDSSVDEIKQLEEGVMQATIIQKPFQMGYLSIKTAVDAIRRKPVPEAIDTGSLVITKQNMYEEENQKLLFPFYDK</sequence>
<organism evidence="5 6">
    <name type="scientific">Paenibacillus glycinis</name>
    <dbReference type="NCBI Taxonomy" id="2697035"/>
    <lineage>
        <taxon>Bacteria</taxon>
        <taxon>Bacillati</taxon>
        <taxon>Bacillota</taxon>
        <taxon>Bacilli</taxon>
        <taxon>Bacillales</taxon>
        <taxon>Paenibacillaceae</taxon>
        <taxon>Paenibacillus</taxon>
    </lineage>
</organism>
<comment type="subcellular location">
    <subcellularLocation>
        <location evidence="1">Cell envelope</location>
    </subcellularLocation>
</comment>
<dbReference type="PANTHER" id="PTHR46847">
    <property type="entry name" value="D-ALLOSE-BINDING PERIPLASMIC PROTEIN-RELATED"/>
    <property type="match status" value="1"/>
</dbReference>
<dbReference type="Pfam" id="PF13407">
    <property type="entry name" value="Peripla_BP_4"/>
    <property type="match status" value="1"/>
</dbReference>
<dbReference type="Proteomes" id="UP000665561">
    <property type="component" value="Unassembled WGS sequence"/>
</dbReference>
<comment type="caution">
    <text evidence="5">The sequence shown here is derived from an EMBL/GenBank/DDBJ whole genome shotgun (WGS) entry which is preliminary data.</text>
</comment>
<reference evidence="5 6" key="1">
    <citation type="submission" date="2020-01" db="EMBL/GenBank/DDBJ databases">
        <title>Paenibacillus soybeanensis sp. nov. isolated from the nodules of soybean (Glycine max(L.) Merr).</title>
        <authorList>
            <person name="Wang H."/>
        </authorList>
    </citation>
    <scope>NUCLEOTIDE SEQUENCE [LARGE SCALE GENOMIC DNA]</scope>
    <source>
        <strain evidence="5 6">T1</strain>
    </source>
</reference>
<comment type="similarity">
    <text evidence="2">Belongs to the bacterial solute-binding protein 2 family.</text>
</comment>
<name>A0ABW9XML5_9BACL</name>
<feature type="domain" description="Periplasmic binding protein" evidence="4">
    <location>
        <begin position="43"/>
        <end position="297"/>
    </location>
</feature>
<keyword evidence="3" id="KW-0732">Signal</keyword>
<dbReference type="Gene3D" id="3.40.50.2300">
    <property type="match status" value="2"/>
</dbReference>
<proteinExistence type="inferred from homology"/>
<dbReference type="InterPro" id="IPR028082">
    <property type="entry name" value="Peripla_BP_I"/>
</dbReference>